<evidence type="ECO:0000313" key="2">
    <source>
        <dbReference type="EMBL" id="PWJ21265.1"/>
    </source>
</evidence>
<feature type="transmembrane region" description="Helical" evidence="1">
    <location>
        <begin position="7"/>
        <end position="22"/>
    </location>
</feature>
<name>A0A2Y9ABV4_9RHOB</name>
<sequence>MSPVARIVIELVSIAVALWFLLSPSFDDLPAKRALDAVAIFVIGLALWRLFQLWRTR</sequence>
<dbReference type="AlphaFoldDB" id="A0A2Y9ABV4"/>
<dbReference type="RefSeq" id="WP_170125328.1">
    <property type="nucleotide sequence ID" value="NZ_QGDJ01000002.1"/>
</dbReference>
<keyword evidence="1" id="KW-0812">Transmembrane</keyword>
<protein>
    <submittedName>
        <fullName evidence="3">Uncharacterized protein</fullName>
    </submittedName>
</protein>
<feature type="transmembrane region" description="Helical" evidence="1">
    <location>
        <begin position="34"/>
        <end position="51"/>
    </location>
</feature>
<dbReference type="EMBL" id="UETC01000002">
    <property type="protein sequence ID" value="SSA41675.1"/>
    <property type="molecule type" value="Genomic_DNA"/>
</dbReference>
<dbReference type="Proteomes" id="UP000245839">
    <property type="component" value="Unassembled WGS sequence"/>
</dbReference>
<keyword evidence="1" id="KW-1133">Transmembrane helix</keyword>
<evidence type="ECO:0000313" key="5">
    <source>
        <dbReference type="Proteomes" id="UP000251571"/>
    </source>
</evidence>
<reference evidence="3 5" key="1">
    <citation type="submission" date="2016-10" db="EMBL/GenBank/DDBJ databases">
        <authorList>
            <person name="Cai Z."/>
        </authorList>
    </citation>
    <scope>NUCLEOTIDE SEQUENCE [LARGE SCALE GENOMIC DNA]</scope>
    <source>
        <strain evidence="3 5">DSM 25227</strain>
    </source>
</reference>
<dbReference type="EMBL" id="QGDJ01000002">
    <property type="protein sequence ID" value="PWJ21265.1"/>
    <property type="molecule type" value="Genomic_DNA"/>
</dbReference>
<organism evidence="3 5">
    <name type="scientific">Jannaschia seohaensis</name>
    <dbReference type="NCBI Taxonomy" id="475081"/>
    <lineage>
        <taxon>Bacteria</taxon>
        <taxon>Pseudomonadati</taxon>
        <taxon>Pseudomonadota</taxon>
        <taxon>Alphaproteobacteria</taxon>
        <taxon>Rhodobacterales</taxon>
        <taxon>Roseobacteraceae</taxon>
        <taxon>Jannaschia</taxon>
    </lineage>
</organism>
<accession>A0A2Y9ABV4</accession>
<reference evidence="2 4" key="2">
    <citation type="submission" date="2018-03" db="EMBL/GenBank/DDBJ databases">
        <title>Genomic Encyclopedia of Archaeal and Bacterial Type Strains, Phase II (KMG-II): from individual species to whole genera.</title>
        <authorList>
            <person name="Goeker M."/>
        </authorList>
    </citation>
    <scope>NUCLEOTIDE SEQUENCE [LARGE SCALE GENOMIC DNA]</scope>
    <source>
        <strain evidence="2 4">DSM 25227</strain>
    </source>
</reference>
<evidence type="ECO:0000313" key="3">
    <source>
        <dbReference type="EMBL" id="SSA41675.1"/>
    </source>
</evidence>
<keyword evidence="4" id="KW-1185">Reference proteome</keyword>
<proteinExistence type="predicted"/>
<evidence type="ECO:0000313" key="4">
    <source>
        <dbReference type="Proteomes" id="UP000245839"/>
    </source>
</evidence>
<keyword evidence="1" id="KW-0472">Membrane</keyword>
<evidence type="ECO:0000256" key="1">
    <source>
        <dbReference type="SAM" id="Phobius"/>
    </source>
</evidence>
<gene>
    <name evidence="2" type="ORF">BCF38_102515</name>
    <name evidence="3" type="ORF">SAMN05421539_102515</name>
</gene>
<dbReference type="Proteomes" id="UP000251571">
    <property type="component" value="Unassembled WGS sequence"/>
</dbReference>